<gene>
    <name evidence="2" type="ORF">ZOSMA_4G00120</name>
</gene>
<dbReference type="OrthoDB" id="2018364at2759"/>
<dbReference type="Proteomes" id="UP000036987">
    <property type="component" value="Unassembled WGS sequence"/>
</dbReference>
<organism evidence="2 3">
    <name type="scientific">Zostera marina</name>
    <name type="common">Eelgrass</name>
    <dbReference type="NCBI Taxonomy" id="29655"/>
    <lineage>
        <taxon>Eukaryota</taxon>
        <taxon>Viridiplantae</taxon>
        <taxon>Streptophyta</taxon>
        <taxon>Embryophyta</taxon>
        <taxon>Tracheophyta</taxon>
        <taxon>Spermatophyta</taxon>
        <taxon>Magnoliopsida</taxon>
        <taxon>Liliopsida</taxon>
        <taxon>Zosteraceae</taxon>
        <taxon>Zostera</taxon>
    </lineage>
</organism>
<protein>
    <submittedName>
        <fullName evidence="2">Protein disulfide-isomerase SCO2</fullName>
    </submittedName>
</protein>
<evidence type="ECO:0000313" key="3">
    <source>
        <dbReference type="Proteomes" id="UP000036987"/>
    </source>
</evidence>
<dbReference type="PANTHER" id="PTHR36035">
    <property type="entry name" value="PROTEIN DISULFIDE-ISOMERASE SCO2"/>
    <property type="match status" value="1"/>
</dbReference>
<feature type="region of interest" description="Disordered" evidence="1">
    <location>
        <begin position="52"/>
        <end position="73"/>
    </location>
</feature>
<proteinExistence type="predicted"/>
<dbReference type="STRING" id="29655.A0A0K9NYF8"/>
<dbReference type="AlphaFoldDB" id="A0A0K9NYF8"/>
<dbReference type="GO" id="GO:0016853">
    <property type="term" value="F:isomerase activity"/>
    <property type="evidence" value="ECO:0007669"/>
    <property type="project" value="UniProtKB-KW"/>
</dbReference>
<reference evidence="3" key="1">
    <citation type="journal article" date="2016" name="Nature">
        <title>The genome of the seagrass Zostera marina reveals angiosperm adaptation to the sea.</title>
        <authorList>
            <person name="Olsen J.L."/>
            <person name="Rouze P."/>
            <person name="Verhelst B."/>
            <person name="Lin Y.-C."/>
            <person name="Bayer T."/>
            <person name="Collen J."/>
            <person name="Dattolo E."/>
            <person name="De Paoli E."/>
            <person name="Dittami S."/>
            <person name="Maumus F."/>
            <person name="Michel G."/>
            <person name="Kersting A."/>
            <person name="Lauritano C."/>
            <person name="Lohaus R."/>
            <person name="Toepel M."/>
            <person name="Tonon T."/>
            <person name="Vanneste K."/>
            <person name="Amirebrahimi M."/>
            <person name="Brakel J."/>
            <person name="Bostroem C."/>
            <person name="Chovatia M."/>
            <person name="Grimwood J."/>
            <person name="Jenkins J.W."/>
            <person name="Jueterbock A."/>
            <person name="Mraz A."/>
            <person name="Stam W.T."/>
            <person name="Tice H."/>
            <person name="Bornberg-Bauer E."/>
            <person name="Green P.J."/>
            <person name="Pearson G.A."/>
            <person name="Procaccini G."/>
            <person name="Duarte C.M."/>
            <person name="Schmutz J."/>
            <person name="Reusch T.B.H."/>
            <person name="Van de Peer Y."/>
        </authorList>
    </citation>
    <scope>NUCLEOTIDE SEQUENCE [LARGE SCALE GENOMIC DNA]</scope>
    <source>
        <strain evidence="3">cv. Finnish</strain>
    </source>
</reference>
<comment type="caution">
    <text evidence="2">The sequence shown here is derived from an EMBL/GenBank/DDBJ whole genome shotgun (WGS) entry which is preliminary data.</text>
</comment>
<dbReference type="OMA" id="ESPRYLH"/>
<evidence type="ECO:0000256" key="1">
    <source>
        <dbReference type="SAM" id="MobiDB-lite"/>
    </source>
</evidence>
<sequence>MSISNQNLLDFIYHHHSSISSSYRRPLFNLHTNFQTLGIRCTPSIVASSSSNASEWFRPRAPPPAAHDLYSDGRGEGIRVNAKENTDNNNNNNKKKRSKWWWWSRDRESYLKDDSEPLPLPMTCPDTSPVSPEEIEKRLLCDPQIEDCKAVVYEWTGKCRSCQGSGFVNYRNKKGKDTVCKCIPCMGIGYVQKITARDDIDVMGDMDNEKPF</sequence>
<dbReference type="PANTHER" id="PTHR36035:SF1">
    <property type="entry name" value="PROTEIN DISULFIDE-ISOMERASE SCO2"/>
    <property type="match status" value="1"/>
</dbReference>
<keyword evidence="3" id="KW-1185">Reference proteome</keyword>
<keyword evidence="2" id="KW-0413">Isomerase</keyword>
<dbReference type="InterPro" id="IPR037477">
    <property type="entry name" value="SCO2"/>
</dbReference>
<accession>A0A0K9NYF8</accession>
<name>A0A0K9NYF8_ZOSMR</name>
<dbReference type="EMBL" id="LFYR01001430">
    <property type="protein sequence ID" value="KMZ61728.1"/>
    <property type="molecule type" value="Genomic_DNA"/>
</dbReference>
<evidence type="ECO:0000313" key="2">
    <source>
        <dbReference type="EMBL" id="KMZ61728.1"/>
    </source>
</evidence>